<protein>
    <submittedName>
        <fullName evidence="3">Uncharacterized protein</fullName>
    </submittedName>
</protein>
<keyword evidence="4" id="KW-1185">Reference proteome</keyword>
<dbReference type="EMBL" id="MZNU01000302">
    <property type="protein sequence ID" value="OWP00855.1"/>
    <property type="molecule type" value="Genomic_DNA"/>
</dbReference>
<evidence type="ECO:0000256" key="2">
    <source>
        <dbReference type="SAM" id="MobiDB-lite"/>
    </source>
</evidence>
<dbReference type="InParanoid" id="A0A218Z0Q6"/>
<feature type="compositionally biased region" description="Basic and acidic residues" evidence="2">
    <location>
        <begin position="240"/>
        <end position="255"/>
    </location>
</feature>
<name>A0A218Z0Q6_9HELO</name>
<dbReference type="AlphaFoldDB" id="A0A218Z0Q6"/>
<keyword evidence="1" id="KW-0175">Coiled coil</keyword>
<feature type="compositionally biased region" description="Basic residues" evidence="2">
    <location>
        <begin position="339"/>
        <end position="349"/>
    </location>
</feature>
<comment type="caution">
    <text evidence="3">The sequence shown here is derived from an EMBL/GenBank/DDBJ whole genome shotgun (WGS) entry which is preliminary data.</text>
</comment>
<evidence type="ECO:0000313" key="4">
    <source>
        <dbReference type="Proteomes" id="UP000242519"/>
    </source>
</evidence>
<dbReference type="OrthoDB" id="5320532at2759"/>
<organism evidence="3 4">
    <name type="scientific">Diplocarpon coronariae</name>
    <dbReference type="NCBI Taxonomy" id="2795749"/>
    <lineage>
        <taxon>Eukaryota</taxon>
        <taxon>Fungi</taxon>
        <taxon>Dikarya</taxon>
        <taxon>Ascomycota</taxon>
        <taxon>Pezizomycotina</taxon>
        <taxon>Leotiomycetes</taxon>
        <taxon>Helotiales</taxon>
        <taxon>Drepanopezizaceae</taxon>
        <taxon>Diplocarpon</taxon>
    </lineage>
</organism>
<sequence length="349" mass="39032">MFSLPSLAPQDSYSLWYTSSTTPNPSAFAEPPAHTPHDHTTAHQPPRRHLPSHRTPLARLRHDEDYMERRKFNIQNYGSGWIKPPGIPKSLYQLREEKREMEEHQEALRREALAQELAEAEEAEAVGNLDAAAEGFTQARLRGEDGEAVQDLDDEIPDADETVMLDSSTSADSEDSELEEAQPEGFAENGAAYLRSVQASRVPDDVFREAMVRGDEVRRSLFADDGDEDEGGENLLQEEDLVRERRGQQQEHDVDMDMDADLDADIPEASADGYEHTDTEEELSSSEEDSADDSQLPPRQAVTSMVRSDGTQNSMDLSNLMSGSSQIDSSPRRLSGFREKRRAAGRRQS</sequence>
<feature type="region of interest" description="Disordered" evidence="2">
    <location>
        <begin position="14"/>
        <end position="53"/>
    </location>
</feature>
<feature type="compositionally biased region" description="Acidic residues" evidence="2">
    <location>
        <begin position="256"/>
        <end position="266"/>
    </location>
</feature>
<evidence type="ECO:0000256" key="1">
    <source>
        <dbReference type="SAM" id="Coils"/>
    </source>
</evidence>
<feature type="compositionally biased region" description="Polar residues" evidence="2">
    <location>
        <begin position="301"/>
        <end position="329"/>
    </location>
</feature>
<gene>
    <name evidence="3" type="ORF">B2J93_2548</name>
</gene>
<feature type="compositionally biased region" description="Acidic residues" evidence="2">
    <location>
        <begin position="278"/>
        <end position="292"/>
    </location>
</feature>
<proteinExistence type="predicted"/>
<feature type="compositionally biased region" description="Acidic residues" evidence="2">
    <location>
        <begin position="224"/>
        <end position="239"/>
    </location>
</feature>
<dbReference type="Proteomes" id="UP000242519">
    <property type="component" value="Unassembled WGS sequence"/>
</dbReference>
<dbReference type="STRING" id="503106.A0A218Z0Q6"/>
<dbReference type="Pfam" id="PF05841">
    <property type="entry name" value="Apc15p"/>
    <property type="match status" value="1"/>
</dbReference>
<feature type="coiled-coil region" evidence="1">
    <location>
        <begin position="91"/>
        <end position="123"/>
    </location>
</feature>
<accession>A0A218Z0Q6</accession>
<feature type="region of interest" description="Disordered" evidence="2">
    <location>
        <begin position="137"/>
        <end position="190"/>
    </location>
</feature>
<dbReference type="GO" id="GO:0005680">
    <property type="term" value="C:anaphase-promoting complex"/>
    <property type="evidence" value="ECO:0007669"/>
    <property type="project" value="InterPro"/>
</dbReference>
<dbReference type="InterPro" id="IPR008402">
    <property type="entry name" value="APC_su15/mnd2"/>
</dbReference>
<reference evidence="3 4" key="1">
    <citation type="submission" date="2017-04" db="EMBL/GenBank/DDBJ databases">
        <title>Draft genome sequence of Marssonina coronaria NL1: causal agent of apple blotch.</title>
        <authorList>
            <person name="Cheng Q."/>
        </authorList>
    </citation>
    <scope>NUCLEOTIDE SEQUENCE [LARGE SCALE GENOMIC DNA]</scope>
    <source>
        <strain evidence="3 4">NL1</strain>
    </source>
</reference>
<dbReference type="GO" id="GO:0031145">
    <property type="term" value="P:anaphase-promoting complex-dependent catabolic process"/>
    <property type="evidence" value="ECO:0007669"/>
    <property type="project" value="InterPro"/>
</dbReference>
<feature type="compositionally biased region" description="Acidic residues" evidence="2">
    <location>
        <begin position="146"/>
        <end position="163"/>
    </location>
</feature>
<evidence type="ECO:0000313" key="3">
    <source>
        <dbReference type="EMBL" id="OWP00855.1"/>
    </source>
</evidence>
<feature type="region of interest" description="Disordered" evidence="2">
    <location>
        <begin position="220"/>
        <end position="349"/>
    </location>
</feature>
<feature type="compositionally biased region" description="Acidic residues" evidence="2">
    <location>
        <begin position="172"/>
        <end position="182"/>
    </location>
</feature>
<feature type="compositionally biased region" description="Polar residues" evidence="2">
    <location>
        <begin position="14"/>
        <end position="25"/>
    </location>
</feature>